<feature type="transmembrane region" description="Helical" evidence="1">
    <location>
        <begin position="6"/>
        <end position="23"/>
    </location>
</feature>
<dbReference type="SUPFAM" id="SSF103657">
    <property type="entry name" value="BAR/IMD domain-like"/>
    <property type="match status" value="1"/>
</dbReference>
<keyword evidence="1" id="KW-0472">Membrane</keyword>
<dbReference type="OrthoDB" id="2440576at2"/>
<organism evidence="2 3">
    <name type="scientific">Pontibacillus litoralis JSM 072002</name>
    <dbReference type="NCBI Taxonomy" id="1385512"/>
    <lineage>
        <taxon>Bacteria</taxon>
        <taxon>Bacillati</taxon>
        <taxon>Bacillota</taxon>
        <taxon>Bacilli</taxon>
        <taxon>Bacillales</taxon>
        <taxon>Bacillaceae</taxon>
        <taxon>Pontibacillus</taxon>
    </lineage>
</organism>
<evidence type="ECO:0000313" key="2">
    <source>
        <dbReference type="EMBL" id="KGX87251.1"/>
    </source>
</evidence>
<dbReference type="RefSeq" id="WP_036833719.1">
    <property type="nucleotide sequence ID" value="NZ_AVPG01000008.1"/>
</dbReference>
<keyword evidence="1" id="KW-1133">Transmembrane helix</keyword>
<accession>A0A0A5G2C3</accession>
<keyword evidence="3" id="KW-1185">Reference proteome</keyword>
<dbReference type="PANTHER" id="PTHR40070:SF1">
    <property type="entry name" value="UPF0478 PROTEIN YTXG"/>
    <property type="match status" value="1"/>
</dbReference>
<dbReference type="PANTHER" id="PTHR40070">
    <property type="entry name" value="UPF0478 PROTEIN YTXG"/>
    <property type="match status" value="1"/>
</dbReference>
<dbReference type="Proteomes" id="UP000030401">
    <property type="component" value="Unassembled WGS sequence"/>
</dbReference>
<gene>
    <name evidence="2" type="ORF">N784_16415</name>
</gene>
<sequence>MELIYISALIIAIAFAILTLYVVKTLQHVTHTITGLDNTLADVVQKTDRITKETEQLIHQSSKLTDDVQHKVQATNSLFESLEDVGKATENIHQSLQTTKTTYDTSAKENTDTLATYIRWGETALTLYRSLKKK</sequence>
<reference evidence="2 3" key="1">
    <citation type="submission" date="2013-08" db="EMBL/GenBank/DDBJ databases">
        <authorList>
            <person name="Huang J."/>
            <person name="Wang G."/>
        </authorList>
    </citation>
    <scope>NUCLEOTIDE SEQUENCE [LARGE SCALE GENOMIC DNA]</scope>
    <source>
        <strain evidence="2 3">JSM 072002</strain>
    </source>
</reference>
<evidence type="ECO:0008006" key="4">
    <source>
        <dbReference type="Google" id="ProtNLM"/>
    </source>
</evidence>
<dbReference type="EMBL" id="AVPG01000008">
    <property type="protein sequence ID" value="KGX87251.1"/>
    <property type="molecule type" value="Genomic_DNA"/>
</dbReference>
<dbReference type="InterPro" id="IPR027267">
    <property type="entry name" value="AH/BAR_dom_sf"/>
</dbReference>
<dbReference type="Gene3D" id="1.20.1270.60">
    <property type="entry name" value="Arfaptin homology (AH) domain/BAR domain"/>
    <property type="match status" value="1"/>
</dbReference>
<keyword evidence="1" id="KW-0812">Transmembrane</keyword>
<dbReference type="InterPro" id="IPR009293">
    <property type="entry name" value="UPF0478"/>
</dbReference>
<protein>
    <recommendedName>
        <fullName evidence="4">General stress protein</fullName>
    </recommendedName>
</protein>
<name>A0A0A5G2C3_9BACI</name>
<dbReference type="STRING" id="1385512.N784_16415"/>
<evidence type="ECO:0000256" key="1">
    <source>
        <dbReference type="SAM" id="Phobius"/>
    </source>
</evidence>
<dbReference type="eggNOG" id="COG4768">
    <property type="taxonomic scope" value="Bacteria"/>
</dbReference>
<dbReference type="AlphaFoldDB" id="A0A0A5G2C3"/>
<dbReference type="Pfam" id="PF06103">
    <property type="entry name" value="DUF948"/>
    <property type="match status" value="1"/>
</dbReference>
<proteinExistence type="predicted"/>
<evidence type="ECO:0000313" key="3">
    <source>
        <dbReference type="Proteomes" id="UP000030401"/>
    </source>
</evidence>
<comment type="caution">
    <text evidence="2">The sequence shown here is derived from an EMBL/GenBank/DDBJ whole genome shotgun (WGS) entry which is preliminary data.</text>
</comment>